<dbReference type="EMBL" id="HBFP01009162">
    <property type="protein sequence ID" value="CAD8822171.1"/>
    <property type="molecule type" value="Transcribed_RNA"/>
</dbReference>
<feature type="compositionally biased region" description="Basic and acidic residues" evidence="2">
    <location>
        <begin position="101"/>
        <end position="114"/>
    </location>
</feature>
<dbReference type="CDD" id="cd12565">
    <property type="entry name" value="RRM1_MRD1"/>
    <property type="match status" value="1"/>
</dbReference>
<feature type="compositionally biased region" description="Basic and acidic residues" evidence="2">
    <location>
        <begin position="270"/>
        <end position="279"/>
    </location>
</feature>
<dbReference type="Pfam" id="PF00076">
    <property type="entry name" value="RRM_1"/>
    <property type="match status" value="5"/>
</dbReference>
<dbReference type="CDD" id="cd12320">
    <property type="entry name" value="RRM6_RBM19_RRM5_MRD1"/>
    <property type="match status" value="1"/>
</dbReference>
<evidence type="ECO:0000256" key="2">
    <source>
        <dbReference type="SAM" id="MobiDB-lite"/>
    </source>
</evidence>
<feature type="domain" description="RRM" evidence="3">
    <location>
        <begin position="739"/>
        <end position="816"/>
    </location>
</feature>
<gene>
    <name evidence="4" type="ORF">TOLI1172_LOCUS6567</name>
</gene>
<feature type="compositionally biased region" description="Acidic residues" evidence="2">
    <location>
        <begin position="229"/>
        <end position="269"/>
    </location>
</feature>
<feature type="compositionally biased region" description="Acidic residues" evidence="2">
    <location>
        <begin position="280"/>
        <end position="290"/>
    </location>
</feature>
<feature type="region of interest" description="Disordered" evidence="2">
    <location>
        <begin position="88"/>
        <end position="123"/>
    </location>
</feature>
<accession>A0A7S0ZHN6</accession>
<protein>
    <recommendedName>
        <fullName evidence="3">RRM domain-containing protein</fullName>
    </recommendedName>
</protein>
<dbReference type="AlphaFoldDB" id="A0A7S0ZHN6"/>
<keyword evidence="1" id="KW-0694">RNA-binding</keyword>
<dbReference type="CDD" id="cd12316">
    <property type="entry name" value="RRM3_RBM19_RRM2_MRD1"/>
    <property type="match status" value="1"/>
</dbReference>
<evidence type="ECO:0000256" key="1">
    <source>
        <dbReference type="PROSITE-ProRule" id="PRU00176"/>
    </source>
</evidence>
<feature type="domain" description="RRM" evidence="3">
    <location>
        <begin position="505"/>
        <end position="579"/>
    </location>
</feature>
<proteinExistence type="predicted"/>
<name>A0A7S0ZHN6_9RHOD</name>
<dbReference type="GO" id="GO:0003723">
    <property type="term" value="F:RNA binding"/>
    <property type="evidence" value="ECO:0007669"/>
    <property type="project" value="UniProtKB-UniRule"/>
</dbReference>
<feature type="compositionally biased region" description="Basic and acidic residues" evidence="2">
    <location>
        <begin position="401"/>
        <end position="417"/>
    </location>
</feature>
<dbReference type="PANTHER" id="PTHR48034">
    <property type="entry name" value="TRANSFORMER-2 SEX-DETERMINING PROTEIN-RELATED"/>
    <property type="match status" value="1"/>
</dbReference>
<dbReference type="InterPro" id="IPR035979">
    <property type="entry name" value="RBD_domain_sf"/>
</dbReference>
<dbReference type="InterPro" id="IPR000504">
    <property type="entry name" value="RRM_dom"/>
</dbReference>
<feature type="compositionally biased region" description="Basic and acidic residues" evidence="2">
    <location>
        <begin position="204"/>
        <end position="216"/>
    </location>
</feature>
<dbReference type="PROSITE" id="PS50102">
    <property type="entry name" value="RRM"/>
    <property type="match status" value="5"/>
</dbReference>
<dbReference type="Gene3D" id="3.30.70.330">
    <property type="match status" value="5"/>
</dbReference>
<evidence type="ECO:0000313" key="4">
    <source>
        <dbReference type="EMBL" id="CAD8822171.1"/>
    </source>
</evidence>
<feature type="domain" description="RRM" evidence="3">
    <location>
        <begin position="618"/>
        <end position="716"/>
    </location>
</feature>
<reference evidence="4" key="1">
    <citation type="submission" date="2021-01" db="EMBL/GenBank/DDBJ databases">
        <authorList>
            <person name="Corre E."/>
            <person name="Pelletier E."/>
            <person name="Niang G."/>
            <person name="Scheremetjew M."/>
            <person name="Finn R."/>
            <person name="Kale V."/>
            <person name="Holt S."/>
            <person name="Cochrane G."/>
            <person name="Meng A."/>
            <person name="Brown T."/>
            <person name="Cohen L."/>
        </authorList>
    </citation>
    <scope>NUCLEOTIDE SEQUENCE</scope>
    <source>
        <strain evidence="4">CCMP3278</strain>
    </source>
</reference>
<feature type="domain" description="RRM" evidence="3">
    <location>
        <begin position="3"/>
        <end position="80"/>
    </location>
</feature>
<feature type="compositionally biased region" description="Acidic residues" evidence="2">
    <location>
        <begin position="183"/>
        <end position="193"/>
    </location>
</feature>
<feature type="domain" description="RRM" evidence="3">
    <location>
        <begin position="293"/>
        <end position="371"/>
    </location>
</feature>
<feature type="region of interest" description="Disordered" evidence="2">
    <location>
        <begin position="160"/>
        <end position="292"/>
    </location>
</feature>
<feature type="compositionally biased region" description="Polar residues" evidence="2">
    <location>
        <begin position="386"/>
        <end position="400"/>
    </location>
</feature>
<dbReference type="SMART" id="SM00360">
    <property type="entry name" value="RRM"/>
    <property type="match status" value="5"/>
</dbReference>
<sequence length="826" mass="90854">MSSRIVVKGLPKYVDNDRLRQIFSEIGEVTDVRVVYTRDGKHRQFGFVGFKNESYCKKAMSLYNNTFLDTSRISVEIAKPFGDQSLPRPWSKYSEGSSRNVAEKRSINEEHEGNLDGGNNKKIKLDKNDENALFKEFVNVSKARNSRPLWQDDAVNEVTNGGIEKSLDGSRKGKLDGSKESDGESSSDEEYEDKVDSVSIGSEEMERKEDKFKTDEEFLIASKRKGELSDEEELGSNSESEEHEESSDDEESGEESSESSSSESDDESEVEKNGKVEANEEKEEDEEVDEDSGRLFIRNLPFSTTEDELEALFEPFGALAELHIVVDNFTRLSKGLAFVTFVLPSDANSARSALDGQIFQGRLLHILHARPKPPTREELEMKNDANQVAQKDHVATSSFKRQQEKQRDAAVKTRGGDSSRWGALMMNSDAVGDVIARRLGVSKQELYGVGRGESGSAAVRIAAGEAQLQSEARSALKAEGIDVDALFKARSGSMNATTVSRRSRRVMLVKNLGSNVTEHLLEQTFSKFGSLVKAVLVGGGLIGLVEFAHVNDAKSAYSGMAYRRLGGSSSPVYLEWAPILKEEQESGTIQKPIASKVDQKDEIFASHIAAKGAGVTRCSVYVKNLNFETDEHALRSLFSAKAEGVCAVTIARKKEKVGVEELHNGMKNNSVFNQQNNSMGYGFVEFENEQLAKDAIGTLQGIELHGHALQLKISSRHGTQNGQNGEQSGSHAANALRSTKLVVRNVAFEATANDIKALFTAFGQVKGVRLPRKMNGEHRGFAFVEFLSRQEAATAAEALKSAHLYGRHLIIEPASNETNAFTQLAS</sequence>
<dbReference type="SUPFAM" id="SSF54928">
    <property type="entry name" value="RNA-binding domain, RBD"/>
    <property type="match status" value="3"/>
</dbReference>
<feature type="region of interest" description="Disordered" evidence="2">
    <location>
        <begin position="386"/>
        <end position="418"/>
    </location>
</feature>
<feature type="compositionally biased region" description="Basic and acidic residues" evidence="2">
    <location>
        <begin position="165"/>
        <end position="182"/>
    </location>
</feature>
<dbReference type="InterPro" id="IPR012677">
    <property type="entry name" value="Nucleotide-bd_a/b_plait_sf"/>
</dbReference>
<evidence type="ECO:0000259" key="3">
    <source>
        <dbReference type="PROSITE" id="PS50102"/>
    </source>
</evidence>
<dbReference type="InterPro" id="IPR050441">
    <property type="entry name" value="RBM"/>
</dbReference>
<dbReference type="FunFam" id="3.30.70.330:FF:000738">
    <property type="entry name" value="RNA-binding motif protein 19"/>
    <property type="match status" value="1"/>
</dbReference>
<organism evidence="4">
    <name type="scientific">Timspurckia oligopyrenoides</name>
    <dbReference type="NCBI Taxonomy" id="708627"/>
    <lineage>
        <taxon>Eukaryota</taxon>
        <taxon>Rhodophyta</taxon>
        <taxon>Bangiophyceae</taxon>
        <taxon>Porphyridiales</taxon>
        <taxon>Porphyridiaceae</taxon>
        <taxon>Timspurckia</taxon>
    </lineage>
</organism>